<dbReference type="Gene3D" id="3.40.640.10">
    <property type="entry name" value="Type I PLP-dependent aspartate aminotransferase-like (Major domain)"/>
    <property type="match status" value="1"/>
</dbReference>
<comment type="caution">
    <text evidence="5">The sequence shown here is derived from an EMBL/GenBank/DDBJ whole genome shotgun (WGS) entry which is preliminary data.</text>
</comment>
<keyword evidence="2 3" id="KW-0663">Pyridoxal phosphate</keyword>
<reference evidence="5 6" key="1">
    <citation type="submission" date="2020-05" db="EMBL/GenBank/DDBJ databases">
        <title>Draft genome of Flavobacterium sp. IMCC34852.</title>
        <authorList>
            <person name="Song J."/>
            <person name="Cho J.-C."/>
        </authorList>
    </citation>
    <scope>NUCLEOTIDE SEQUENCE [LARGE SCALE GENOMIC DNA]</scope>
    <source>
        <strain evidence="5 6">IMCC34852</strain>
    </source>
</reference>
<dbReference type="PANTHER" id="PTHR11808">
    <property type="entry name" value="TRANS-SULFURATION ENZYME FAMILY MEMBER"/>
    <property type="match status" value="1"/>
</dbReference>
<dbReference type="InterPro" id="IPR015422">
    <property type="entry name" value="PyrdxlP-dep_Trfase_small"/>
</dbReference>
<evidence type="ECO:0000256" key="4">
    <source>
        <dbReference type="RuleBase" id="RU362118"/>
    </source>
</evidence>
<comment type="cofactor">
    <cofactor evidence="1 4">
        <name>pyridoxal 5'-phosphate</name>
        <dbReference type="ChEBI" id="CHEBI:597326"/>
    </cofactor>
</comment>
<dbReference type="GO" id="GO:0016846">
    <property type="term" value="F:carbon-sulfur lyase activity"/>
    <property type="evidence" value="ECO:0007669"/>
    <property type="project" value="TreeGrafter"/>
</dbReference>
<evidence type="ECO:0000256" key="2">
    <source>
        <dbReference type="ARBA" id="ARBA00022898"/>
    </source>
</evidence>
<keyword evidence="6" id="KW-1185">Reference proteome</keyword>
<dbReference type="RefSeq" id="WP_171221753.1">
    <property type="nucleotide sequence ID" value="NZ_CP121446.1"/>
</dbReference>
<dbReference type="SUPFAM" id="SSF53383">
    <property type="entry name" value="PLP-dependent transferases"/>
    <property type="match status" value="1"/>
</dbReference>
<protein>
    <submittedName>
        <fullName evidence="5">Aminotransferase class I/II-fold pyridoxal phosphate-dependent enzyme</fullName>
    </submittedName>
</protein>
<name>A0A7Y3R7W7_9FLAO</name>
<dbReference type="GO" id="GO:0019346">
    <property type="term" value="P:transsulfuration"/>
    <property type="evidence" value="ECO:0007669"/>
    <property type="project" value="InterPro"/>
</dbReference>
<dbReference type="FunFam" id="3.40.640.10:FF:000046">
    <property type="entry name" value="Cystathionine gamma-lyase"/>
    <property type="match status" value="1"/>
</dbReference>
<feature type="modified residue" description="N6-(pyridoxal phosphate)lysine" evidence="3">
    <location>
        <position position="212"/>
    </location>
</feature>
<dbReference type="InterPro" id="IPR015421">
    <property type="entry name" value="PyrdxlP-dep_Trfase_major"/>
</dbReference>
<dbReference type="PANTHER" id="PTHR11808:SF80">
    <property type="entry name" value="CYSTATHIONINE GAMMA-LYASE"/>
    <property type="match status" value="1"/>
</dbReference>
<dbReference type="InterPro" id="IPR015424">
    <property type="entry name" value="PyrdxlP-dep_Trfase"/>
</dbReference>
<proteinExistence type="inferred from homology"/>
<dbReference type="GO" id="GO:0008483">
    <property type="term" value="F:transaminase activity"/>
    <property type="evidence" value="ECO:0007669"/>
    <property type="project" value="UniProtKB-KW"/>
</dbReference>
<sequence length="407" mass="44618">MNYEQSTLEPFHPADKIQDLQYFGEFGGVNPSISDSSTYTFLSAKTMFDTFEGNAEGCYLYSRHSSPMNLYLGQALAAMEGTESANVSASGMGAITPVLLQLCAAGDEIVSSRTIYGGTYAFMKNMLPKWNIKTRFVDITKLDQVVAAITPNTKVLYCETVSNPLLEVADIEALAIIAKEHNIKLVVDNTFSPLSVAPAKLGADVVIHSLTKFINGSSDTVGGVVCASQDFINDLKNVNDGASMLLGPTMDSLRASSILKNLRTLHIRIKQHSHNALYLAQKFEQDGLKVVYPGLPSHPSHELYASMINPEYGFGGMMTIDVGTLDKANELMELMQHRNLGYLAVSLGFYKTLFSAPGTSTSSEIPMEEQQEMGLTDGLIRFSIGLDNDIERTYQMMKRCMTELNVF</sequence>
<dbReference type="Proteomes" id="UP000536509">
    <property type="component" value="Unassembled WGS sequence"/>
</dbReference>
<dbReference type="InterPro" id="IPR000277">
    <property type="entry name" value="Cys/Met-Metab_PyrdxlP-dep_enz"/>
</dbReference>
<accession>A0A7Y3R7W7</accession>
<keyword evidence="5" id="KW-0032">Aminotransferase</keyword>
<dbReference type="PIRSF" id="PIRSF001434">
    <property type="entry name" value="CGS"/>
    <property type="match status" value="1"/>
</dbReference>
<comment type="similarity">
    <text evidence="4">Belongs to the trans-sulfuration enzymes family.</text>
</comment>
<gene>
    <name evidence="5" type="ORF">HKT18_04860</name>
</gene>
<keyword evidence="5" id="KW-0808">Transferase</keyword>
<dbReference type="Pfam" id="PF01053">
    <property type="entry name" value="Cys_Met_Meta_PP"/>
    <property type="match status" value="1"/>
</dbReference>
<evidence type="ECO:0000313" key="6">
    <source>
        <dbReference type="Proteomes" id="UP000536509"/>
    </source>
</evidence>
<dbReference type="AlphaFoldDB" id="A0A7Y3R7W7"/>
<dbReference type="GO" id="GO:0005737">
    <property type="term" value="C:cytoplasm"/>
    <property type="evidence" value="ECO:0007669"/>
    <property type="project" value="TreeGrafter"/>
</dbReference>
<organism evidence="5 6">
    <name type="scientific">Flavobacterium rivulicola</name>
    <dbReference type="NCBI Taxonomy" id="2732161"/>
    <lineage>
        <taxon>Bacteria</taxon>
        <taxon>Pseudomonadati</taxon>
        <taxon>Bacteroidota</taxon>
        <taxon>Flavobacteriia</taxon>
        <taxon>Flavobacteriales</taxon>
        <taxon>Flavobacteriaceae</taxon>
        <taxon>Flavobacterium</taxon>
    </lineage>
</organism>
<evidence type="ECO:0000256" key="3">
    <source>
        <dbReference type="PIRSR" id="PIRSR001434-2"/>
    </source>
</evidence>
<dbReference type="Gene3D" id="3.90.1150.10">
    <property type="entry name" value="Aspartate Aminotransferase, domain 1"/>
    <property type="match status" value="1"/>
</dbReference>
<dbReference type="GO" id="GO:0030170">
    <property type="term" value="F:pyridoxal phosphate binding"/>
    <property type="evidence" value="ECO:0007669"/>
    <property type="project" value="InterPro"/>
</dbReference>
<evidence type="ECO:0000256" key="1">
    <source>
        <dbReference type="ARBA" id="ARBA00001933"/>
    </source>
</evidence>
<dbReference type="EMBL" id="JABEVX010000002">
    <property type="protein sequence ID" value="NNT71544.1"/>
    <property type="molecule type" value="Genomic_DNA"/>
</dbReference>
<evidence type="ECO:0000313" key="5">
    <source>
        <dbReference type="EMBL" id="NNT71544.1"/>
    </source>
</evidence>